<dbReference type="EC" id="2.1.1.-" evidence="4"/>
<dbReference type="Gene3D" id="3.40.50.150">
    <property type="entry name" value="Vaccinia Virus protein VP39"/>
    <property type="match status" value="1"/>
</dbReference>
<organism evidence="6 7">
    <name type="scientific">Bianquea renquensis</name>
    <dbReference type="NCBI Taxonomy" id="2763661"/>
    <lineage>
        <taxon>Bacteria</taxon>
        <taxon>Bacillati</taxon>
        <taxon>Bacillota</taxon>
        <taxon>Clostridia</taxon>
        <taxon>Eubacteriales</taxon>
        <taxon>Bianqueaceae</taxon>
        <taxon>Bianquea</taxon>
    </lineage>
</organism>
<dbReference type="RefSeq" id="WP_177719582.1">
    <property type="nucleotide sequence ID" value="NZ_JACRSQ010000009.1"/>
</dbReference>
<evidence type="ECO:0000313" key="6">
    <source>
        <dbReference type="EMBL" id="MBC8543414.1"/>
    </source>
</evidence>
<protein>
    <recommendedName>
        <fullName evidence="4">Methyltransferase</fullName>
        <ecNumber evidence="4">2.1.1.-</ecNumber>
    </recommendedName>
</protein>
<evidence type="ECO:0000313" key="7">
    <source>
        <dbReference type="Proteomes" id="UP000657006"/>
    </source>
</evidence>
<evidence type="ECO:0000256" key="4">
    <source>
        <dbReference type="RuleBase" id="RU362026"/>
    </source>
</evidence>
<dbReference type="Proteomes" id="UP000657006">
    <property type="component" value="Unassembled WGS sequence"/>
</dbReference>
<dbReference type="InterPro" id="IPR001091">
    <property type="entry name" value="RM_Methyltransferase"/>
</dbReference>
<dbReference type="InterPro" id="IPR029063">
    <property type="entry name" value="SAM-dependent_MTases_sf"/>
</dbReference>
<comment type="similarity">
    <text evidence="4">Belongs to the N(4)/N(6)-methyltransferase family.</text>
</comment>
<dbReference type="AlphaFoldDB" id="A0A926DTE7"/>
<dbReference type="GO" id="GO:0008170">
    <property type="term" value="F:N-methyltransferase activity"/>
    <property type="evidence" value="ECO:0007669"/>
    <property type="project" value="InterPro"/>
</dbReference>
<gene>
    <name evidence="6" type="ORF">H8730_07640</name>
</gene>
<name>A0A926DTE7_9FIRM</name>
<proteinExistence type="inferred from homology"/>
<comment type="caution">
    <text evidence="6">The sequence shown here is derived from an EMBL/GenBank/DDBJ whole genome shotgun (WGS) entry which is preliminary data.</text>
</comment>
<dbReference type="GO" id="GO:0032259">
    <property type="term" value="P:methylation"/>
    <property type="evidence" value="ECO:0007669"/>
    <property type="project" value="UniProtKB-KW"/>
</dbReference>
<dbReference type="SUPFAM" id="SSF53335">
    <property type="entry name" value="S-adenosyl-L-methionine-dependent methyltransferases"/>
    <property type="match status" value="1"/>
</dbReference>
<dbReference type="GO" id="GO:0003677">
    <property type="term" value="F:DNA binding"/>
    <property type="evidence" value="ECO:0007669"/>
    <property type="project" value="InterPro"/>
</dbReference>
<keyword evidence="3" id="KW-0680">Restriction system</keyword>
<reference evidence="6" key="1">
    <citation type="submission" date="2020-08" db="EMBL/GenBank/DDBJ databases">
        <title>Genome public.</title>
        <authorList>
            <person name="Liu C."/>
            <person name="Sun Q."/>
        </authorList>
    </citation>
    <scope>NUCLEOTIDE SEQUENCE</scope>
    <source>
        <strain evidence="6">NSJ-32</strain>
    </source>
</reference>
<evidence type="ECO:0000256" key="1">
    <source>
        <dbReference type="ARBA" id="ARBA00022603"/>
    </source>
</evidence>
<dbReference type="GO" id="GO:0009307">
    <property type="term" value="P:DNA restriction-modification system"/>
    <property type="evidence" value="ECO:0007669"/>
    <property type="project" value="UniProtKB-KW"/>
</dbReference>
<feature type="domain" description="DNA methylase N-4/N-6" evidence="5">
    <location>
        <begin position="44"/>
        <end position="333"/>
    </location>
</feature>
<dbReference type="PRINTS" id="PR00508">
    <property type="entry name" value="S21N4MTFRASE"/>
</dbReference>
<evidence type="ECO:0000256" key="2">
    <source>
        <dbReference type="ARBA" id="ARBA00022679"/>
    </source>
</evidence>
<evidence type="ECO:0000259" key="5">
    <source>
        <dbReference type="Pfam" id="PF01555"/>
    </source>
</evidence>
<dbReference type="Pfam" id="PF01555">
    <property type="entry name" value="N6_N4_Mtase"/>
    <property type="match status" value="1"/>
</dbReference>
<keyword evidence="2" id="KW-0808">Transferase</keyword>
<keyword evidence="1" id="KW-0489">Methyltransferase</keyword>
<dbReference type="EMBL" id="JACRSQ010000009">
    <property type="protein sequence ID" value="MBC8543414.1"/>
    <property type="molecule type" value="Genomic_DNA"/>
</dbReference>
<evidence type="ECO:0000256" key="3">
    <source>
        <dbReference type="ARBA" id="ARBA00022747"/>
    </source>
</evidence>
<accession>A0A926DTE7</accession>
<dbReference type="InterPro" id="IPR002941">
    <property type="entry name" value="DNA_methylase_N4/N6"/>
</dbReference>
<sequence length="354" mass="39964">MDNNIADSEKRFHLFHGNVSEKYKDWPSPDVIISDGAYGVRGFRGDTSDAYELSEWYQPHVLAWAKAAKPSTSLWFWNTEVGWATVHPLLLATGWEYVQLAIWDKGLAHIAGNVNGQTIRQLPVVTEVSALYRRKVFLDTGDGQTLDAKGWLRAEWRRSGLPMSKSNDACGVKNAATRKYLTSDWLWYWPPGEAVQKMAEYCTKYGAPTDWPYFSLDGKHPITAADWDKLRAIWNHKNGITNVWSRPPLADSERLKGTMERSAPRTYKPTKQSAAHLNQKPLDLMLTQVASTTNEGDIVWEPFGGLATGSVASVLLGRYSYSAEIDDTFFDLALARLEEANEYFRMNGIYEGVQ</sequence>
<keyword evidence="7" id="KW-1185">Reference proteome</keyword>